<dbReference type="GO" id="GO:0071555">
    <property type="term" value="P:cell wall organization"/>
    <property type="evidence" value="ECO:0007669"/>
    <property type="project" value="UniProtKB-KW"/>
</dbReference>
<dbReference type="GO" id="GO:0008360">
    <property type="term" value="P:regulation of cell shape"/>
    <property type="evidence" value="ECO:0007669"/>
    <property type="project" value="UniProtKB-KW"/>
</dbReference>
<comment type="similarity">
    <text evidence="1 9">Belongs to the peptidase S11 family.</text>
</comment>
<protein>
    <submittedName>
        <fullName evidence="11">Serine-type D-Ala-D-Ala carboxypeptidase</fullName>
        <ecNumber evidence="11">3.4.16.4</ecNumber>
    </submittedName>
</protein>
<feature type="active site" description="Proton acceptor" evidence="7">
    <location>
        <position position="86"/>
    </location>
</feature>
<name>D1CFA1_THET1</name>
<evidence type="ECO:0000313" key="11">
    <source>
        <dbReference type="EMBL" id="ACZ41607.1"/>
    </source>
</evidence>
<dbReference type="InterPro" id="IPR018044">
    <property type="entry name" value="Peptidase_S11"/>
</dbReference>
<evidence type="ECO:0000256" key="3">
    <source>
        <dbReference type="ARBA" id="ARBA00022801"/>
    </source>
</evidence>
<dbReference type="KEGG" id="ttr:Tter_0690"/>
<dbReference type="PANTHER" id="PTHR21581">
    <property type="entry name" value="D-ALANYL-D-ALANINE CARBOXYPEPTIDASE"/>
    <property type="match status" value="1"/>
</dbReference>
<reference evidence="12" key="1">
    <citation type="journal article" date="2010" name="Stand. Genomic Sci.">
        <title>Complete genome sequence of 'Thermobaculum terrenum' type strain (YNP1).</title>
        <authorList>
            <person name="Kiss H."/>
            <person name="Cleland D."/>
            <person name="Lapidus A."/>
            <person name="Lucas S."/>
            <person name="Glavina Del Rio T."/>
            <person name="Nolan M."/>
            <person name="Tice H."/>
            <person name="Han C."/>
            <person name="Goodwin L."/>
            <person name="Pitluck S."/>
            <person name="Liolios K."/>
            <person name="Ivanova N."/>
            <person name="Mavromatis K."/>
            <person name="Ovchinnikova G."/>
            <person name="Pati A."/>
            <person name="Chen A."/>
            <person name="Palaniappan K."/>
            <person name="Land M."/>
            <person name="Hauser L."/>
            <person name="Chang Y."/>
            <person name="Jeffries C."/>
            <person name="Lu M."/>
            <person name="Brettin T."/>
            <person name="Detter J."/>
            <person name="Goker M."/>
            <person name="Tindall B."/>
            <person name="Beck B."/>
            <person name="McDermott T."/>
            <person name="Woyke T."/>
            <person name="Bristow J."/>
            <person name="Eisen J."/>
            <person name="Markowitz V."/>
            <person name="Hugenholtz P."/>
            <person name="Kyrpides N."/>
            <person name="Klenk H."/>
            <person name="Cheng J."/>
        </authorList>
    </citation>
    <scope>NUCLEOTIDE SEQUENCE [LARGE SCALE GENOMIC DNA]</scope>
    <source>
        <strain evidence="12">ATCC BAA-798 / YNP1</strain>
    </source>
</reference>
<keyword evidence="11" id="KW-0121">Carboxypeptidase</keyword>
<evidence type="ECO:0000256" key="9">
    <source>
        <dbReference type="RuleBase" id="RU004016"/>
    </source>
</evidence>
<dbReference type="EC" id="3.4.16.4" evidence="11"/>
<keyword evidence="3 11" id="KW-0378">Hydrolase</keyword>
<dbReference type="OrthoDB" id="9791132at2"/>
<dbReference type="PANTHER" id="PTHR21581:SF6">
    <property type="entry name" value="TRAFFICKING PROTEIN PARTICLE COMPLEX SUBUNIT 12"/>
    <property type="match status" value="1"/>
</dbReference>
<dbReference type="Pfam" id="PF00768">
    <property type="entry name" value="Peptidase_S11"/>
    <property type="match status" value="1"/>
</dbReference>
<dbReference type="SUPFAM" id="SSF56601">
    <property type="entry name" value="beta-lactamase/transpeptidase-like"/>
    <property type="match status" value="1"/>
</dbReference>
<dbReference type="GO" id="GO:0006508">
    <property type="term" value="P:proteolysis"/>
    <property type="evidence" value="ECO:0007669"/>
    <property type="project" value="InterPro"/>
</dbReference>
<keyword evidence="2" id="KW-0732">Signal</keyword>
<keyword evidence="6" id="KW-0961">Cell wall biogenesis/degradation</keyword>
<dbReference type="RefSeq" id="WP_012874642.1">
    <property type="nucleotide sequence ID" value="NC_013525.1"/>
</dbReference>
<dbReference type="eggNOG" id="COG1686">
    <property type="taxonomic scope" value="Bacteria"/>
</dbReference>
<dbReference type="EMBL" id="CP001825">
    <property type="protein sequence ID" value="ACZ41607.1"/>
    <property type="molecule type" value="Genomic_DNA"/>
</dbReference>
<evidence type="ECO:0000256" key="6">
    <source>
        <dbReference type="ARBA" id="ARBA00023316"/>
    </source>
</evidence>
<dbReference type="GO" id="GO:0009252">
    <property type="term" value="P:peptidoglycan biosynthetic process"/>
    <property type="evidence" value="ECO:0007669"/>
    <property type="project" value="UniProtKB-KW"/>
</dbReference>
<feature type="active site" description="Acyl-ester intermediate" evidence="7">
    <location>
        <position position="83"/>
    </location>
</feature>
<dbReference type="InterPro" id="IPR012338">
    <property type="entry name" value="Beta-lactam/transpept-like"/>
</dbReference>
<evidence type="ECO:0000259" key="10">
    <source>
        <dbReference type="Pfam" id="PF00768"/>
    </source>
</evidence>
<evidence type="ECO:0000256" key="2">
    <source>
        <dbReference type="ARBA" id="ARBA00022729"/>
    </source>
</evidence>
<accession>D1CFA1</accession>
<dbReference type="STRING" id="525904.Tter_0690"/>
<evidence type="ECO:0000256" key="5">
    <source>
        <dbReference type="ARBA" id="ARBA00022984"/>
    </source>
</evidence>
<evidence type="ECO:0000256" key="4">
    <source>
        <dbReference type="ARBA" id="ARBA00022960"/>
    </source>
</evidence>
<dbReference type="Proteomes" id="UP000000323">
    <property type="component" value="Chromosome 1"/>
</dbReference>
<feature type="binding site" evidence="8">
    <location>
        <position position="255"/>
    </location>
    <ligand>
        <name>substrate</name>
    </ligand>
</feature>
<feature type="active site" evidence="7">
    <location>
        <position position="137"/>
    </location>
</feature>
<proteinExistence type="inferred from homology"/>
<dbReference type="PRINTS" id="PR00725">
    <property type="entry name" value="DADACBPTASE1"/>
</dbReference>
<sequence length="334" mass="36249">MWSKDHNNQTLRCISCLFIVFLLLIAGIIVPISTANAALPASNAVVLPYPEPEITAKSALVMDRRTGKILWAYKPNKKLAMASTAKMMTAILALQYADPNEVIKVYPRDLVGGSTAYLRAGEKLTLTDLLKAALIPSGNDAAVTIADYVGRKYLGGVGDNGIQVFVDEMNAKAHELGLDHTVFRTPNGFDAPGQYSTALDLAKLGRELLDNPLLSSIVGTYRTRVIGHLGGKPVYHTLVSTNDLLPIYPGMQGIKTGTTPAAGENLVSYVKRGNIELIAVVLGSQDRFADTRAILDWMFSSYSLAESILPITSPTTAHVNYLQMYPYYLEARGE</sequence>
<evidence type="ECO:0000256" key="7">
    <source>
        <dbReference type="PIRSR" id="PIRSR618044-1"/>
    </source>
</evidence>
<dbReference type="HOGENOM" id="CLU_027070_7_0_0"/>
<organism evidence="11 12">
    <name type="scientific">Thermobaculum terrenum (strain ATCC BAA-798 / CCMEE 7001 / YNP1)</name>
    <dbReference type="NCBI Taxonomy" id="525904"/>
    <lineage>
        <taxon>Bacteria</taxon>
        <taxon>Bacillati</taxon>
        <taxon>Chloroflexota</taxon>
        <taxon>Chloroflexia</taxon>
        <taxon>Candidatus Thermobaculales</taxon>
        <taxon>Candidatus Thermobaculaceae</taxon>
        <taxon>Thermobaculum</taxon>
    </lineage>
</organism>
<dbReference type="InterPro" id="IPR001967">
    <property type="entry name" value="Peptidase_S11_N"/>
</dbReference>
<keyword evidence="4" id="KW-0133">Cell shape</keyword>
<dbReference type="AlphaFoldDB" id="D1CFA1"/>
<dbReference type="Gene3D" id="3.40.710.10">
    <property type="entry name" value="DD-peptidase/beta-lactamase superfamily"/>
    <property type="match status" value="1"/>
</dbReference>
<dbReference type="MEROPS" id="S11.004"/>
<gene>
    <name evidence="11" type="ordered locus">Tter_0690</name>
</gene>
<evidence type="ECO:0000256" key="1">
    <source>
        <dbReference type="ARBA" id="ARBA00007164"/>
    </source>
</evidence>
<dbReference type="GO" id="GO:0009002">
    <property type="term" value="F:serine-type D-Ala-D-Ala carboxypeptidase activity"/>
    <property type="evidence" value="ECO:0007669"/>
    <property type="project" value="UniProtKB-EC"/>
</dbReference>
<evidence type="ECO:0000256" key="8">
    <source>
        <dbReference type="PIRSR" id="PIRSR618044-2"/>
    </source>
</evidence>
<keyword evidence="5" id="KW-0573">Peptidoglycan synthesis</keyword>
<feature type="domain" description="Peptidase S11 D-alanyl-D-alanine carboxypeptidase A N-terminal" evidence="10">
    <location>
        <begin position="51"/>
        <end position="285"/>
    </location>
</feature>
<evidence type="ECO:0000313" key="12">
    <source>
        <dbReference type="Proteomes" id="UP000000323"/>
    </source>
</evidence>
<keyword evidence="12" id="KW-1185">Reference proteome</keyword>
<keyword evidence="11" id="KW-0645">Protease</keyword>